<gene>
    <name evidence="3" type="ORF">Ato02nite_062060</name>
</gene>
<evidence type="ECO:0000256" key="1">
    <source>
        <dbReference type="SAM" id="MobiDB-lite"/>
    </source>
</evidence>
<proteinExistence type="predicted"/>
<feature type="region of interest" description="Disordered" evidence="1">
    <location>
        <begin position="1"/>
        <end position="24"/>
    </location>
</feature>
<dbReference type="PANTHER" id="PTHR30336">
    <property type="entry name" value="INNER MEMBRANE PROTEIN, PROBABLE PERMEASE"/>
    <property type="match status" value="1"/>
</dbReference>
<dbReference type="CDD" id="cd06259">
    <property type="entry name" value="YdcF-like"/>
    <property type="match status" value="1"/>
</dbReference>
<evidence type="ECO:0000313" key="3">
    <source>
        <dbReference type="EMBL" id="GIM94413.1"/>
    </source>
</evidence>
<reference evidence="3 4" key="1">
    <citation type="submission" date="2021-03" db="EMBL/GenBank/DDBJ databases">
        <title>Whole genome shotgun sequence of Actinoplanes toevensis NBRC 105298.</title>
        <authorList>
            <person name="Komaki H."/>
            <person name="Tamura T."/>
        </authorList>
    </citation>
    <scope>NUCLEOTIDE SEQUENCE [LARGE SCALE GENOMIC DNA]</scope>
    <source>
        <strain evidence="3 4">NBRC 105298</strain>
    </source>
</reference>
<dbReference type="InterPro" id="IPR014729">
    <property type="entry name" value="Rossmann-like_a/b/a_fold"/>
</dbReference>
<evidence type="ECO:0000259" key="2">
    <source>
        <dbReference type="Pfam" id="PF02698"/>
    </source>
</evidence>
<sequence length="245" mass="26686">MTFERAGTESPASQPAAAGRREQPIAAIPDAVRADVEVLWSYHDMKHELHACDVGVGLGSHDLGVAVIAVRLFREGVFPRVVFTGANAPTTVARFPRGEAVHYAEYARENGVPSTAILVEPTARNTAENITFTRELLAKNDVRVQSLVLMSRPYQQRRAFATCKKVWPEVEVLCASLPLGLDEYVVSIGDARRVIDMLVGDTQRITVYAKLGFAIAQEVPSAVQAAFGRLVRAGYTSRLVPDDPA</sequence>
<dbReference type="AlphaFoldDB" id="A0A919W776"/>
<name>A0A919W776_9ACTN</name>
<evidence type="ECO:0000313" key="4">
    <source>
        <dbReference type="Proteomes" id="UP000677082"/>
    </source>
</evidence>
<dbReference type="InterPro" id="IPR051599">
    <property type="entry name" value="Cell_Envelope_Assoc"/>
</dbReference>
<dbReference type="Pfam" id="PF02698">
    <property type="entry name" value="DUF218"/>
    <property type="match status" value="1"/>
</dbReference>
<organism evidence="3 4">
    <name type="scientific">Paractinoplanes toevensis</name>
    <dbReference type="NCBI Taxonomy" id="571911"/>
    <lineage>
        <taxon>Bacteria</taxon>
        <taxon>Bacillati</taxon>
        <taxon>Actinomycetota</taxon>
        <taxon>Actinomycetes</taxon>
        <taxon>Micromonosporales</taxon>
        <taxon>Micromonosporaceae</taxon>
        <taxon>Paractinoplanes</taxon>
    </lineage>
</organism>
<dbReference type="Proteomes" id="UP000677082">
    <property type="component" value="Unassembled WGS sequence"/>
</dbReference>
<dbReference type="Gene3D" id="3.40.50.620">
    <property type="entry name" value="HUPs"/>
    <property type="match status" value="1"/>
</dbReference>
<keyword evidence="4" id="KW-1185">Reference proteome</keyword>
<dbReference type="EMBL" id="BOQN01000081">
    <property type="protein sequence ID" value="GIM94413.1"/>
    <property type="molecule type" value="Genomic_DNA"/>
</dbReference>
<dbReference type="RefSeq" id="WP_213010199.1">
    <property type="nucleotide sequence ID" value="NZ_BOQN01000081.1"/>
</dbReference>
<comment type="caution">
    <text evidence="3">The sequence shown here is derived from an EMBL/GenBank/DDBJ whole genome shotgun (WGS) entry which is preliminary data.</text>
</comment>
<dbReference type="PANTHER" id="PTHR30336:SF20">
    <property type="entry name" value="DUF218 DOMAIN-CONTAINING PROTEIN"/>
    <property type="match status" value="1"/>
</dbReference>
<accession>A0A919W776</accession>
<protein>
    <recommendedName>
        <fullName evidence="2">DUF218 domain-containing protein</fullName>
    </recommendedName>
</protein>
<dbReference type="GO" id="GO:0005886">
    <property type="term" value="C:plasma membrane"/>
    <property type="evidence" value="ECO:0007669"/>
    <property type="project" value="TreeGrafter"/>
</dbReference>
<feature type="domain" description="DUF218" evidence="2">
    <location>
        <begin position="67"/>
        <end position="169"/>
    </location>
</feature>
<dbReference type="InterPro" id="IPR003848">
    <property type="entry name" value="DUF218"/>
</dbReference>